<feature type="region of interest" description="Disordered" evidence="1">
    <location>
        <begin position="51"/>
        <end position="96"/>
    </location>
</feature>
<keyword evidence="3" id="KW-1185">Reference proteome</keyword>
<feature type="compositionally biased region" description="Acidic residues" evidence="1">
    <location>
        <begin position="84"/>
        <end position="93"/>
    </location>
</feature>
<comment type="caution">
    <text evidence="2">The sequence shown here is derived from an EMBL/GenBank/DDBJ whole genome shotgun (WGS) entry which is preliminary data.</text>
</comment>
<proteinExistence type="predicted"/>
<gene>
    <name evidence="2" type="ORF">PVAP13_4NG061766</name>
</gene>
<protein>
    <submittedName>
        <fullName evidence="2">Uncharacterized protein</fullName>
    </submittedName>
</protein>
<dbReference type="AlphaFoldDB" id="A0A8T0T5L0"/>
<organism evidence="2 3">
    <name type="scientific">Panicum virgatum</name>
    <name type="common">Blackwell switchgrass</name>
    <dbReference type="NCBI Taxonomy" id="38727"/>
    <lineage>
        <taxon>Eukaryota</taxon>
        <taxon>Viridiplantae</taxon>
        <taxon>Streptophyta</taxon>
        <taxon>Embryophyta</taxon>
        <taxon>Tracheophyta</taxon>
        <taxon>Spermatophyta</taxon>
        <taxon>Magnoliopsida</taxon>
        <taxon>Liliopsida</taxon>
        <taxon>Poales</taxon>
        <taxon>Poaceae</taxon>
        <taxon>PACMAD clade</taxon>
        <taxon>Panicoideae</taxon>
        <taxon>Panicodae</taxon>
        <taxon>Paniceae</taxon>
        <taxon>Panicinae</taxon>
        <taxon>Panicum</taxon>
        <taxon>Panicum sect. Hiantes</taxon>
    </lineage>
</organism>
<evidence type="ECO:0000256" key="1">
    <source>
        <dbReference type="SAM" id="MobiDB-lite"/>
    </source>
</evidence>
<sequence length="118" mass="13073">MVDVCPKNSEWLYPQGGFLNSLHNALKIPQTSPTFPQMYPVNHQNASHLPKNFHFVGAPSSTGTPSPTGCGLGMGDADAQKESQEEETIDIDDKDTLEPVRIDKRLNWSHEEDIRLGV</sequence>
<accession>A0A8T0T5L0</accession>
<evidence type="ECO:0000313" key="2">
    <source>
        <dbReference type="EMBL" id="KAG2606591.1"/>
    </source>
</evidence>
<dbReference type="EMBL" id="CM029044">
    <property type="protein sequence ID" value="KAG2606591.1"/>
    <property type="molecule type" value="Genomic_DNA"/>
</dbReference>
<reference evidence="2" key="1">
    <citation type="submission" date="2020-05" db="EMBL/GenBank/DDBJ databases">
        <title>WGS assembly of Panicum virgatum.</title>
        <authorList>
            <person name="Lovell J.T."/>
            <person name="Jenkins J."/>
            <person name="Shu S."/>
            <person name="Juenger T.E."/>
            <person name="Schmutz J."/>
        </authorList>
    </citation>
    <scope>NUCLEOTIDE SEQUENCE</scope>
    <source>
        <strain evidence="2">AP13</strain>
    </source>
</reference>
<name>A0A8T0T5L0_PANVG</name>
<dbReference type="Proteomes" id="UP000823388">
    <property type="component" value="Chromosome 4N"/>
</dbReference>
<evidence type="ECO:0000313" key="3">
    <source>
        <dbReference type="Proteomes" id="UP000823388"/>
    </source>
</evidence>